<dbReference type="Proteomes" id="UP000000657">
    <property type="component" value="Chromosome"/>
</dbReference>
<dbReference type="KEGG" id="fal:FRAAL4696"/>
<evidence type="ECO:0000256" key="1">
    <source>
        <dbReference type="SAM" id="MobiDB-lite"/>
    </source>
</evidence>
<evidence type="ECO:0000313" key="2">
    <source>
        <dbReference type="EMBL" id="CAJ63338.1"/>
    </source>
</evidence>
<evidence type="ECO:0000313" key="3">
    <source>
        <dbReference type="Proteomes" id="UP000000657"/>
    </source>
</evidence>
<feature type="region of interest" description="Disordered" evidence="1">
    <location>
        <begin position="1"/>
        <end position="26"/>
    </location>
</feature>
<feature type="compositionally biased region" description="Basic and acidic residues" evidence="1">
    <location>
        <begin position="1"/>
        <end position="12"/>
    </location>
</feature>
<sequence>MTHVTLREKTFHNEGVAMQNHSVTPC</sequence>
<proteinExistence type="predicted"/>
<gene>
    <name evidence="2" type="ordered locus">FRAAL4696</name>
</gene>
<name>Q0RGP8_FRAAA</name>
<organism evidence="2 3">
    <name type="scientific">Frankia alni (strain DSM 45986 / CECT 9034 / ACN14a)</name>
    <dbReference type="NCBI Taxonomy" id="326424"/>
    <lineage>
        <taxon>Bacteria</taxon>
        <taxon>Bacillati</taxon>
        <taxon>Actinomycetota</taxon>
        <taxon>Actinomycetes</taxon>
        <taxon>Frankiales</taxon>
        <taxon>Frankiaceae</taxon>
        <taxon>Frankia</taxon>
    </lineage>
</organism>
<protein>
    <submittedName>
        <fullName evidence="2">Uncharacterized protein</fullName>
    </submittedName>
</protein>
<dbReference type="AlphaFoldDB" id="Q0RGP8"/>
<reference evidence="2 3" key="1">
    <citation type="journal article" date="2007" name="Genome Res.">
        <title>Genome characteristics of facultatively symbiotic Frankia sp. strains reflect host range and host plant biogeography.</title>
        <authorList>
            <person name="Normand P."/>
            <person name="Lapierre P."/>
            <person name="Tisa L.S."/>
            <person name="Gogarten J.P."/>
            <person name="Alloisio N."/>
            <person name="Bagnarol E."/>
            <person name="Bassi C.A."/>
            <person name="Berry A.M."/>
            <person name="Bickhart D.M."/>
            <person name="Choisne N."/>
            <person name="Couloux A."/>
            <person name="Cournoyer B."/>
            <person name="Cruveiller S."/>
            <person name="Daubin V."/>
            <person name="Demange N."/>
            <person name="Francino M.P."/>
            <person name="Goltsman E."/>
            <person name="Huang Y."/>
            <person name="Kopp O.R."/>
            <person name="Labarre L."/>
            <person name="Lapidus A."/>
            <person name="Lavire C."/>
            <person name="Marechal J."/>
            <person name="Martinez M."/>
            <person name="Mastronunzio J.E."/>
            <person name="Mullin B.C."/>
            <person name="Niemann J."/>
            <person name="Pujic P."/>
            <person name="Rawnsley T."/>
            <person name="Rouy Z."/>
            <person name="Schenowitz C."/>
            <person name="Sellstedt A."/>
            <person name="Tavares F."/>
            <person name="Tomkins J.P."/>
            <person name="Vallenet D."/>
            <person name="Valverde C."/>
            <person name="Wall L.G."/>
            <person name="Wang Y."/>
            <person name="Medigue C."/>
            <person name="Benson D.R."/>
        </authorList>
    </citation>
    <scope>NUCLEOTIDE SEQUENCE [LARGE SCALE GENOMIC DNA]</scope>
    <source>
        <strain evidence="3">DSM 45986 / CECT 9034 / ACN14a</strain>
    </source>
</reference>
<keyword evidence="3" id="KW-1185">Reference proteome</keyword>
<accession>Q0RGP8</accession>
<dbReference type="EMBL" id="CT573213">
    <property type="protein sequence ID" value="CAJ63338.1"/>
    <property type="molecule type" value="Genomic_DNA"/>
</dbReference>
<dbReference type="HOGENOM" id="CLU_3416781_0_0_11"/>